<accession>A0A3M7PV76</accession>
<evidence type="ECO:0000313" key="1">
    <source>
        <dbReference type="EMBL" id="RNA02655.1"/>
    </source>
</evidence>
<keyword evidence="2" id="KW-1185">Reference proteome</keyword>
<name>A0A3M7PV76_BRAPC</name>
<dbReference type="EMBL" id="REGN01008799">
    <property type="protein sequence ID" value="RNA02655.1"/>
    <property type="molecule type" value="Genomic_DNA"/>
</dbReference>
<reference evidence="1 2" key="1">
    <citation type="journal article" date="2018" name="Sci. Rep.">
        <title>Genomic signatures of local adaptation to the degree of environmental predictability in rotifers.</title>
        <authorList>
            <person name="Franch-Gras L."/>
            <person name="Hahn C."/>
            <person name="Garcia-Roger E.M."/>
            <person name="Carmona M.J."/>
            <person name="Serra M."/>
            <person name="Gomez A."/>
        </authorList>
    </citation>
    <scope>NUCLEOTIDE SEQUENCE [LARGE SCALE GENOMIC DNA]</scope>
    <source>
        <strain evidence="1">HYR1</strain>
    </source>
</reference>
<protein>
    <submittedName>
        <fullName evidence="1">Uncharacterized protein</fullName>
    </submittedName>
</protein>
<gene>
    <name evidence="1" type="ORF">BpHYR1_014944</name>
</gene>
<sequence length="84" mass="9945">MGLKRRLSSFGTAQEFEKTIDLSKFFVYTIFYNSDDIRVGFGQSVRCLSIDFQAFSFLNALSEFDYHQNVNQTHEKYYQNIIHK</sequence>
<organism evidence="1 2">
    <name type="scientific">Brachionus plicatilis</name>
    <name type="common">Marine rotifer</name>
    <name type="synonym">Brachionus muelleri</name>
    <dbReference type="NCBI Taxonomy" id="10195"/>
    <lineage>
        <taxon>Eukaryota</taxon>
        <taxon>Metazoa</taxon>
        <taxon>Spiralia</taxon>
        <taxon>Gnathifera</taxon>
        <taxon>Rotifera</taxon>
        <taxon>Eurotatoria</taxon>
        <taxon>Monogononta</taxon>
        <taxon>Pseudotrocha</taxon>
        <taxon>Ploima</taxon>
        <taxon>Brachionidae</taxon>
        <taxon>Brachionus</taxon>
    </lineage>
</organism>
<comment type="caution">
    <text evidence="1">The sequence shown here is derived from an EMBL/GenBank/DDBJ whole genome shotgun (WGS) entry which is preliminary data.</text>
</comment>
<evidence type="ECO:0000313" key="2">
    <source>
        <dbReference type="Proteomes" id="UP000276133"/>
    </source>
</evidence>
<proteinExistence type="predicted"/>
<dbReference type="Proteomes" id="UP000276133">
    <property type="component" value="Unassembled WGS sequence"/>
</dbReference>
<dbReference type="AlphaFoldDB" id="A0A3M7PV76"/>